<sequence length="70" mass="7714">MSRIGRGTHRVFRLRFADGTDEQAYPLRGSPPISHSAKLPRTADPLFFLPRHGETDPNRAGANAKRGASE</sequence>
<proteinExistence type="predicted"/>
<reference evidence="2 3" key="1">
    <citation type="submission" date="2018-03" db="EMBL/GenBank/DDBJ databases">
        <title>Whole genome analyses suggest that Burkholderia sensu lato contains two further novel genera in the rhizoxinica-symbiotica group Mycetohabitans gen. nov., and Trinickia gen. nov.: implications for the evolution of diazotrophy and nodulation in the Burkholderiaceae.</title>
        <authorList>
            <person name="Estrada De Los Santos P."/>
            <person name="Palmer M."/>
            <person name="Chavez-Ramirez B."/>
            <person name="Steenkamp E.T."/>
            <person name="Hirsch A.M."/>
            <person name="Manyaka P."/>
            <person name="Maluk M."/>
            <person name="Lafos M."/>
            <person name="Crook M."/>
            <person name="Gross E."/>
            <person name="Simon M.F."/>
            <person name="Bueno Dos Reis Junior F."/>
            <person name="Poole P.S."/>
            <person name="Venter S.N."/>
            <person name="James E.K."/>
        </authorList>
    </citation>
    <scope>NUCLEOTIDE SEQUENCE [LARGE SCALE GENOMIC DNA]</scope>
    <source>
        <strain evidence="2 3">JPY-366</strain>
    </source>
</reference>
<comment type="caution">
    <text evidence="2">The sequence shown here is derived from an EMBL/GenBank/DDBJ whole genome shotgun (WGS) entry which is preliminary data.</text>
</comment>
<protein>
    <submittedName>
        <fullName evidence="2">Uncharacterized protein</fullName>
    </submittedName>
</protein>
<gene>
    <name evidence="2" type="ORF">C9I57_24875</name>
</gene>
<feature type="region of interest" description="Disordered" evidence="1">
    <location>
        <begin position="47"/>
        <end position="70"/>
    </location>
</feature>
<evidence type="ECO:0000256" key="1">
    <source>
        <dbReference type="SAM" id="MobiDB-lite"/>
    </source>
</evidence>
<dbReference type="EMBL" id="PYUC01000014">
    <property type="protein sequence ID" value="PTB18070.1"/>
    <property type="molecule type" value="Genomic_DNA"/>
</dbReference>
<evidence type="ECO:0000313" key="2">
    <source>
        <dbReference type="EMBL" id="PTB18070.1"/>
    </source>
</evidence>
<dbReference type="Proteomes" id="UP000240638">
    <property type="component" value="Unassembled WGS sequence"/>
</dbReference>
<evidence type="ECO:0000313" key="3">
    <source>
        <dbReference type="Proteomes" id="UP000240638"/>
    </source>
</evidence>
<dbReference type="AlphaFoldDB" id="A0A2T3XNK2"/>
<organism evidence="2 3">
    <name type="scientific">Trinickia symbiotica</name>
    <dbReference type="NCBI Taxonomy" id="863227"/>
    <lineage>
        <taxon>Bacteria</taxon>
        <taxon>Pseudomonadati</taxon>
        <taxon>Pseudomonadota</taxon>
        <taxon>Betaproteobacteria</taxon>
        <taxon>Burkholderiales</taxon>
        <taxon>Burkholderiaceae</taxon>
        <taxon>Trinickia</taxon>
    </lineage>
</organism>
<name>A0A2T3XNK2_9BURK</name>
<accession>A0A2T3XNK2</accession>